<dbReference type="Proteomes" id="UP000514720">
    <property type="component" value="Chromosome"/>
</dbReference>
<dbReference type="CDD" id="cd01949">
    <property type="entry name" value="GGDEF"/>
    <property type="match status" value="1"/>
</dbReference>
<sequence>MKFKYFNKALKTIEQEFQLDGIKDVVLHREDKCICYSVIDELDDLVLHLIVGSFTLFGYQEQESLRLSQLLADMDLDNMFAKVRGRQEYYDGIASNLLDVSTPSNITFPIKNNNERIWLRLMTDQIDVQQKLIALHFTIVTPFITIEEDVFYKTHHDSLTGLFNKYTFDYHYGERYRNEQFHVMFLDLDDFKIINDQLGHREGDRFLQQFAAILQLHEDDHSRFYRLGGDEFVGLLFDSEETIRRMAEDILKQTQALSQEFENIHTTVSIGVIQATVREDVARKADRLMYQAKHNGKNQYLYKMEE</sequence>
<dbReference type="AlphaFoldDB" id="A0A7L7KR60"/>
<dbReference type="GO" id="GO:0005886">
    <property type="term" value="C:plasma membrane"/>
    <property type="evidence" value="ECO:0007669"/>
    <property type="project" value="TreeGrafter"/>
</dbReference>
<protein>
    <submittedName>
        <fullName evidence="2">GGDEF domain-containing protein</fullName>
    </submittedName>
</protein>
<dbReference type="PANTHER" id="PTHR45138:SF9">
    <property type="entry name" value="DIGUANYLATE CYCLASE DGCM-RELATED"/>
    <property type="match status" value="1"/>
</dbReference>
<keyword evidence="3" id="KW-1185">Reference proteome</keyword>
<dbReference type="EMBL" id="CP048914">
    <property type="protein sequence ID" value="QMS85311.1"/>
    <property type="molecule type" value="Genomic_DNA"/>
</dbReference>
<dbReference type="KEGG" id="xcl:G4Z02_05945"/>
<dbReference type="InterPro" id="IPR000160">
    <property type="entry name" value="GGDEF_dom"/>
</dbReference>
<gene>
    <name evidence="2" type="ORF">G4Z02_05945</name>
</gene>
<evidence type="ECO:0000313" key="3">
    <source>
        <dbReference type="Proteomes" id="UP000514720"/>
    </source>
</evidence>
<accession>A0A7L7KR60</accession>
<evidence type="ECO:0000259" key="1">
    <source>
        <dbReference type="PROSITE" id="PS50887"/>
    </source>
</evidence>
<dbReference type="SMART" id="SM00267">
    <property type="entry name" value="GGDEF"/>
    <property type="match status" value="1"/>
</dbReference>
<dbReference type="InterPro" id="IPR029787">
    <property type="entry name" value="Nucleotide_cyclase"/>
</dbReference>
<dbReference type="PANTHER" id="PTHR45138">
    <property type="entry name" value="REGULATORY COMPONENTS OF SENSORY TRANSDUCTION SYSTEM"/>
    <property type="match status" value="1"/>
</dbReference>
<dbReference type="GO" id="GO:0052621">
    <property type="term" value="F:diguanylate cyclase activity"/>
    <property type="evidence" value="ECO:0007669"/>
    <property type="project" value="TreeGrafter"/>
</dbReference>
<dbReference type="InterPro" id="IPR050469">
    <property type="entry name" value="Diguanylate_Cyclase"/>
</dbReference>
<dbReference type="NCBIfam" id="TIGR00254">
    <property type="entry name" value="GGDEF"/>
    <property type="match status" value="1"/>
</dbReference>
<evidence type="ECO:0000313" key="2">
    <source>
        <dbReference type="EMBL" id="QMS85311.1"/>
    </source>
</evidence>
<dbReference type="Pfam" id="PF00990">
    <property type="entry name" value="GGDEF"/>
    <property type="match status" value="1"/>
</dbReference>
<dbReference type="PROSITE" id="PS50887">
    <property type="entry name" value="GGDEF"/>
    <property type="match status" value="1"/>
</dbReference>
<dbReference type="InterPro" id="IPR043128">
    <property type="entry name" value="Rev_trsase/Diguanyl_cyclase"/>
</dbReference>
<name>A0A7L7KR60_9MOLU</name>
<dbReference type="GO" id="GO:1902201">
    <property type="term" value="P:negative regulation of bacterial-type flagellum-dependent cell motility"/>
    <property type="evidence" value="ECO:0007669"/>
    <property type="project" value="TreeGrafter"/>
</dbReference>
<dbReference type="GO" id="GO:0043709">
    <property type="term" value="P:cell adhesion involved in single-species biofilm formation"/>
    <property type="evidence" value="ECO:0007669"/>
    <property type="project" value="TreeGrafter"/>
</dbReference>
<dbReference type="Gene3D" id="3.30.70.270">
    <property type="match status" value="1"/>
</dbReference>
<dbReference type="RefSeq" id="WP_258877103.1">
    <property type="nucleotide sequence ID" value="NZ_CP048914.1"/>
</dbReference>
<feature type="domain" description="GGDEF" evidence="1">
    <location>
        <begin position="179"/>
        <end position="305"/>
    </location>
</feature>
<reference evidence="2 3" key="1">
    <citation type="submission" date="2020-02" db="EMBL/GenBank/DDBJ databases">
        <authorList>
            <person name="Zheng R.K."/>
            <person name="Sun C.M."/>
        </authorList>
    </citation>
    <scope>NUCLEOTIDE SEQUENCE [LARGE SCALE GENOMIC DNA]</scope>
    <source>
        <strain evidence="3">zrk13</strain>
    </source>
</reference>
<organism evidence="2 3">
    <name type="scientific">Candidatus Xianfuyuplasma coldseepsis</name>
    <dbReference type="NCBI Taxonomy" id="2782163"/>
    <lineage>
        <taxon>Bacteria</taxon>
        <taxon>Bacillati</taxon>
        <taxon>Mycoplasmatota</taxon>
        <taxon>Mollicutes</taxon>
        <taxon>Candidatus Izemoplasmatales</taxon>
        <taxon>Candidatus Izemoplasmataceae</taxon>
        <taxon>Candidatus Xianfuyuplasma</taxon>
    </lineage>
</organism>
<proteinExistence type="predicted"/>
<dbReference type="SUPFAM" id="SSF55073">
    <property type="entry name" value="Nucleotide cyclase"/>
    <property type="match status" value="1"/>
</dbReference>